<dbReference type="PROSITE" id="PS51007">
    <property type="entry name" value="CYTC"/>
    <property type="match status" value="2"/>
</dbReference>
<evidence type="ECO:0000256" key="4">
    <source>
        <dbReference type="PROSITE-ProRule" id="PRU00433"/>
    </source>
</evidence>
<dbReference type="SUPFAM" id="SSF46626">
    <property type="entry name" value="Cytochrome c"/>
    <property type="match status" value="2"/>
</dbReference>
<accession>A0ABQ3ISX5</accession>
<keyword evidence="8" id="KW-1185">Reference proteome</keyword>
<keyword evidence="2 4" id="KW-0479">Metal-binding</keyword>
<keyword evidence="3 4" id="KW-0408">Iron</keyword>
<feature type="domain" description="Cytochrome c" evidence="6">
    <location>
        <begin position="188"/>
        <end position="294"/>
    </location>
</feature>
<evidence type="ECO:0000313" key="7">
    <source>
        <dbReference type="EMBL" id="GHE89866.1"/>
    </source>
</evidence>
<dbReference type="Gene3D" id="1.10.760.10">
    <property type="entry name" value="Cytochrome c-like domain"/>
    <property type="match status" value="2"/>
</dbReference>
<keyword evidence="5" id="KW-0472">Membrane</keyword>
<organism evidence="7 8">
    <name type="scientific">Aliiroseovarius zhejiangensis</name>
    <dbReference type="NCBI Taxonomy" id="1632025"/>
    <lineage>
        <taxon>Bacteria</taxon>
        <taxon>Pseudomonadati</taxon>
        <taxon>Pseudomonadota</taxon>
        <taxon>Alphaproteobacteria</taxon>
        <taxon>Rhodobacterales</taxon>
        <taxon>Paracoccaceae</taxon>
        <taxon>Aliiroseovarius</taxon>
    </lineage>
</organism>
<dbReference type="Proteomes" id="UP000609802">
    <property type="component" value="Unassembled WGS sequence"/>
</dbReference>
<dbReference type="EMBL" id="BNCH01000001">
    <property type="protein sequence ID" value="GHE89866.1"/>
    <property type="molecule type" value="Genomic_DNA"/>
</dbReference>
<feature type="domain" description="Cytochrome c" evidence="6">
    <location>
        <begin position="41"/>
        <end position="147"/>
    </location>
</feature>
<evidence type="ECO:0000256" key="2">
    <source>
        <dbReference type="ARBA" id="ARBA00022723"/>
    </source>
</evidence>
<name>A0ABQ3ISX5_9RHOB</name>
<keyword evidence="5" id="KW-0812">Transmembrane</keyword>
<dbReference type="Pfam" id="PF00034">
    <property type="entry name" value="Cytochrom_C"/>
    <property type="match status" value="1"/>
</dbReference>
<gene>
    <name evidence="7" type="primary">cycG</name>
    <name evidence="7" type="ORF">GCM10016455_07720</name>
</gene>
<dbReference type="InterPro" id="IPR009056">
    <property type="entry name" value="Cyt_c-like_dom"/>
</dbReference>
<reference evidence="8" key="1">
    <citation type="journal article" date="2019" name="Int. J. Syst. Evol. Microbiol.">
        <title>The Global Catalogue of Microorganisms (GCM) 10K type strain sequencing project: providing services to taxonomists for standard genome sequencing and annotation.</title>
        <authorList>
            <consortium name="The Broad Institute Genomics Platform"/>
            <consortium name="The Broad Institute Genome Sequencing Center for Infectious Disease"/>
            <person name="Wu L."/>
            <person name="Ma J."/>
        </authorList>
    </citation>
    <scope>NUCLEOTIDE SEQUENCE [LARGE SCALE GENOMIC DNA]</scope>
    <source>
        <strain evidence="8">KCTC 42443</strain>
    </source>
</reference>
<proteinExistence type="predicted"/>
<dbReference type="PANTHER" id="PTHR35008:SF8">
    <property type="entry name" value="ALCOHOL DEHYDROGENASE CYTOCHROME C SUBUNIT"/>
    <property type="match status" value="1"/>
</dbReference>
<dbReference type="InterPro" id="IPR036909">
    <property type="entry name" value="Cyt_c-like_dom_sf"/>
</dbReference>
<dbReference type="PANTHER" id="PTHR35008">
    <property type="entry name" value="BLL4482 PROTEIN-RELATED"/>
    <property type="match status" value="1"/>
</dbReference>
<keyword evidence="5" id="KW-1133">Transmembrane helix</keyword>
<evidence type="ECO:0000256" key="5">
    <source>
        <dbReference type="SAM" id="Phobius"/>
    </source>
</evidence>
<protein>
    <submittedName>
        <fullName evidence="7">Diheme cytochrome c-type</fullName>
    </submittedName>
</protein>
<evidence type="ECO:0000313" key="8">
    <source>
        <dbReference type="Proteomes" id="UP000609802"/>
    </source>
</evidence>
<comment type="caution">
    <text evidence="7">The sequence shown here is derived from an EMBL/GenBank/DDBJ whole genome shotgun (WGS) entry which is preliminary data.</text>
</comment>
<evidence type="ECO:0000259" key="6">
    <source>
        <dbReference type="PROSITE" id="PS51007"/>
    </source>
</evidence>
<evidence type="ECO:0000256" key="3">
    <source>
        <dbReference type="ARBA" id="ARBA00023004"/>
    </source>
</evidence>
<dbReference type="InterPro" id="IPR051459">
    <property type="entry name" value="Cytochrome_c-type_DH"/>
</dbReference>
<sequence>MQLTRRLIVRLLIFGGLLCVLGLYLTRPQQLPADALADHTPDATHGAVVYAAMGCASCHMAPKSEDQTVLSGGRSFVTDFGTFYAPNISSDVDHGIGGWSDLDIANAIVEGTSPGGQHYFPVFPYGSYLRAELSDVADLIAHLRQLPADSTPNRGHDVSFPFNIRTSLGGWKLLFLRDDWIITDTLTPQQERGRELVEALGHCGECHTPRNMFGGMKWDAWLAGAPIPGSKGRTPDIRPEKLQWSAGDIVAYLKTGLTPEYDSAGGEMVEVIANTSQLPDSDLEAIAAYLLMPALN</sequence>
<keyword evidence="1 4" id="KW-0349">Heme</keyword>
<feature type="transmembrane region" description="Helical" evidence="5">
    <location>
        <begin position="7"/>
        <end position="25"/>
    </location>
</feature>
<evidence type="ECO:0000256" key="1">
    <source>
        <dbReference type="ARBA" id="ARBA00022617"/>
    </source>
</evidence>